<evidence type="ECO:0000313" key="1">
    <source>
        <dbReference type="EMBL" id="MBF4163093.1"/>
    </source>
</evidence>
<dbReference type="AlphaFoldDB" id="A0A930UY92"/>
<organism evidence="1 2">
    <name type="scientific">Nocardioides acrostichi</name>
    <dbReference type="NCBI Taxonomy" id="2784339"/>
    <lineage>
        <taxon>Bacteria</taxon>
        <taxon>Bacillati</taxon>
        <taxon>Actinomycetota</taxon>
        <taxon>Actinomycetes</taxon>
        <taxon>Propionibacteriales</taxon>
        <taxon>Nocardioidaceae</taxon>
        <taxon>Nocardioides</taxon>
    </lineage>
</organism>
<protein>
    <submittedName>
        <fullName evidence="1">DUF2314 domain-containing protein</fullName>
    </submittedName>
</protein>
<name>A0A930UY92_9ACTN</name>
<proteinExistence type="predicted"/>
<dbReference type="PANTHER" id="PTHR38743">
    <property type="entry name" value="SIMILAR TO GLYOXYLASE I FAMILY PROTEIN"/>
    <property type="match status" value="1"/>
</dbReference>
<dbReference type="PANTHER" id="PTHR38743:SF2">
    <property type="entry name" value="DUF2185 DOMAIN-CONTAINING PROTEIN"/>
    <property type="match status" value="1"/>
</dbReference>
<accession>A0A930UY92</accession>
<sequence>MHPSGHNWEGENLKSVVCDHRQVPSNEHGSRDVDFVLGDGEALNREHPRTFEIPSREERERLKPGDLVKLLFEILRPEPEGPFAERMWVEVTEIVGDGYVGSLDNDPQVIRSVRPGGRIEFLPHHVIAIWDDGV</sequence>
<dbReference type="EMBL" id="JADIVZ010000009">
    <property type="protein sequence ID" value="MBF4163093.1"/>
    <property type="molecule type" value="Genomic_DNA"/>
</dbReference>
<dbReference type="Proteomes" id="UP000656804">
    <property type="component" value="Unassembled WGS sequence"/>
</dbReference>
<reference evidence="1" key="1">
    <citation type="submission" date="2020-11" db="EMBL/GenBank/DDBJ databases">
        <title>Nocardioides sp. CBS4Y-1, whole genome shotgun sequence.</title>
        <authorList>
            <person name="Tuo L."/>
        </authorList>
    </citation>
    <scope>NUCLEOTIDE SEQUENCE</scope>
    <source>
        <strain evidence="1">CBS4Y-1</strain>
    </source>
</reference>
<comment type="caution">
    <text evidence="1">The sequence shown here is derived from an EMBL/GenBank/DDBJ whole genome shotgun (WGS) entry which is preliminary data.</text>
</comment>
<keyword evidence="2" id="KW-1185">Reference proteome</keyword>
<gene>
    <name evidence="1" type="ORF">ISG29_15465</name>
</gene>
<evidence type="ECO:0000313" key="2">
    <source>
        <dbReference type="Proteomes" id="UP000656804"/>
    </source>
</evidence>